<gene>
    <name evidence="2" type="ORF">CQY22_015565</name>
</gene>
<evidence type="ECO:0000313" key="3">
    <source>
        <dbReference type="Proteomes" id="UP000230551"/>
    </source>
</evidence>
<sequence>MNMADRSPLARFMGSPEDTDRASIIGCGVVWLITLALTVAALVALAGMGSPERPEVEVDGDGGSTWWLWLIIGVSAAIIAGSIPLLIRARRAAEAEPSRVAVSRPVLRKAVDRDPSEPAEPAAKKSPVAPEVLDRILLRGLLAVLTPTGAALGAVALSALLMARSYDTAAWIFLGIAGAITVAMVVVPELFVKELKNEVAAGRDELADA</sequence>
<dbReference type="Proteomes" id="UP000230551">
    <property type="component" value="Unassembled WGS sequence"/>
</dbReference>
<accession>A0A2G5P5Z2</accession>
<comment type="caution">
    <text evidence="2">The sequence shown here is derived from an EMBL/GenBank/DDBJ whole genome shotgun (WGS) entry which is preliminary data.</text>
</comment>
<feature type="transmembrane region" description="Helical" evidence="1">
    <location>
        <begin position="169"/>
        <end position="187"/>
    </location>
</feature>
<feature type="transmembrane region" description="Helical" evidence="1">
    <location>
        <begin position="21"/>
        <end position="46"/>
    </location>
</feature>
<dbReference type="EMBL" id="PDCN02000025">
    <property type="protein sequence ID" value="PIB73686.1"/>
    <property type="molecule type" value="Genomic_DNA"/>
</dbReference>
<protein>
    <recommendedName>
        <fullName evidence="4">DUF2561 domain-containing protein</fullName>
    </recommendedName>
</protein>
<dbReference type="Pfam" id="PF10812">
    <property type="entry name" value="DUF2561"/>
    <property type="match status" value="1"/>
</dbReference>
<evidence type="ECO:0000256" key="1">
    <source>
        <dbReference type="SAM" id="Phobius"/>
    </source>
</evidence>
<keyword evidence="1" id="KW-1133">Transmembrane helix</keyword>
<keyword evidence="3" id="KW-1185">Reference proteome</keyword>
<feature type="transmembrane region" description="Helical" evidence="1">
    <location>
        <begin position="66"/>
        <end position="87"/>
    </location>
</feature>
<dbReference type="STRING" id="85968.GCA_900073015_03329"/>
<organism evidence="2 3">
    <name type="scientific">Mycolicibacterium brumae</name>
    <dbReference type="NCBI Taxonomy" id="85968"/>
    <lineage>
        <taxon>Bacteria</taxon>
        <taxon>Bacillati</taxon>
        <taxon>Actinomycetota</taxon>
        <taxon>Actinomycetes</taxon>
        <taxon>Mycobacteriales</taxon>
        <taxon>Mycobacteriaceae</taxon>
        <taxon>Mycolicibacterium</taxon>
    </lineage>
</organism>
<keyword evidence="1" id="KW-0472">Membrane</keyword>
<keyword evidence="1" id="KW-0812">Transmembrane</keyword>
<proteinExistence type="predicted"/>
<reference evidence="2 3" key="1">
    <citation type="journal article" date="2017" name="Infect. Genet. Evol.">
        <title>The new phylogeny of the genus Mycobacterium: The old and the news.</title>
        <authorList>
            <person name="Tortoli E."/>
            <person name="Fedrizzi T."/>
            <person name="Meehan C.J."/>
            <person name="Trovato A."/>
            <person name="Grottola A."/>
            <person name="Giacobazzi E."/>
            <person name="Serpini G.F."/>
            <person name="Tagliazucchi S."/>
            <person name="Fabio A."/>
            <person name="Bettua C."/>
            <person name="Bertorelli R."/>
            <person name="Frascaro F."/>
            <person name="De Sanctis V."/>
            <person name="Pecorari M."/>
            <person name="Jousson O."/>
            <person name="Segata N."/>
            <person name="Cirillo D.M."/>
        </authorList>
    </citation>
    <scope>NUCLEOTIDE SEQUENCE [LARGE SCALE GENOMIC DNA]</scope>
    <source>
        <strain evidence="2 3">CIP1034565</strain>
    </source>
</reference>
<name>A0A2G5P5Z2_9MYCO</name>
<evidence type="ECO:0000313" key="2">
    <source>
        <dbReference type="EMBL" id="PIB73686.1"/>
    </source>
</evidence>
<dbReference type="AlphaFoldDB" id="A0A2G5P5Z2"/>
<dbReference type="InterPro" id="IPR024381">
    <property type="entry name" value="DUF2561"/>
</dbReference>
<evidence type="ECO:0008006" key="4">
    <source>
        <dbReference type="Google" id="ProtNLM"/>
    </source>
</evidence>
<feature type="transmembrane region" description="Helical" evidence="1">
    <location>
        <begin position="141"/>
        <end position="163"/>
    </location>
</feature>